<accession>A0ABD0UZX3</accession>
<gene>
    <name evidence="3" type="ORF">M5K25_013471</name>
</gene>
<dbReference type="EMBL" id="JANQDX010000011">
    <property type="protein sequence ID" value="KAL0915996.1"/>
    <property type="molecule type" value="Genomic_DNA"/>
</dbReference>
<organism evidence="3 4">
    <name type="scientific">Dendrobium thyrsiflorum</name>
    <name type="common">Pinecone-like raceme dendrobium</name>
    <name type="synonym">Orchid</name>
    <dbReference type="NCBI Taxonomy" id="117978"/>
    <lineage>
        <taxon>Eukaryota</taxon>
        <taxon>Viridiplantae</taxon>
        <taxon>Streptophyta</taxon>
        <taxon>Embryophyta</taxon>
        <taxon>Tracheophyta</taxon>
        <taxon>Spermatophyta</taxon>
        <taxon>Magnoliopsida</taxon>
        <taxon>Liliopsida</taxon>
        <taxon>Asparagales</taxon>
        <taxon>Orchidaceae</taxon>
        <taxon>Epidendroideae</taxon>
        <taxon>Malaxideae</taxon>
        <taxon>Dendrobiinae</taxon>
        <taxon>Dendrobium</taxon>
    </lineage>
</organism>
<feature type="region of interest" description="Disordered" evidence="1">
    <location>
        <begin position="44"/>
        <end position="69"/>
    </location>
</feature>
<feature type="compositionally biased region" description="Basic and acidic residues" evidence="1">
    <location>
        <begin position="142"/>
        <end position="165"/>
    </location>
</feature>
<evidence type="ECO:0000313" key="4">
    <source>
        <dbReference type="Proteomes" id="UP001552299"/>
    </source>
</evidence>
<keyword evidence="2" id="KW-0472">Membrane</keyword>
<feature type="region of interest" description="Disordered" evidence="1">
    <location>
        <begin position="90"/>
        <end position="165"/>
    </location>
</feature>
<evidence type="ECO:0000256" key="2">
    <source>
        <dbReference type="SAM" id="Phobius"/>
    </source>
</evidence>
<proteinExistence type="predicted"/>
<feature type="transmembrane region" description="Helical" evidence="2">
    <location>
        <begin position="281"/>
        <end position="303"/>
    </location>
</feature>
<protein>
    <submittedName>
        <fullName evidence="3">Uncharacterized protein</fullName>
    </submittedName>
</protein>
<name>A0ABD0UZX3_DENTH</name>
<dbReference type="Proteomes" id="UP001552299">
    <property type="component" value="Unassembled WGS sequence"/>
</dbReference>
<reference evidence="3 4" key="1">
    <citation type="journal article" date="2024" name="Plant Biotechnol. J.">
        <title>Dendrobium thyrsiflorum genome and its molecular insights into genes involved in important horticultural traits.</title>
        <authorList>
            <person name="Chen B."/>
            <person name="Wang J.Y."/>
            <person name="Zheng P.J."/>
            <person name="Li K.L."/>
            <person name="Liang Y.M."/>
            <person name="Chen X.F."/>
            <person name="Zhang C."/>
            <person name="Zhao X."/>
            <person name="He X."/>
            <person name="Zhang G.Q."/>
            <person name="Liu Z.J."/>
            <person name="Xu Q."/>
        </authorList>
    </citation>
    <scope>NUCLEOTIDE SEQUENCE [LARGE SCALE GENOMIC DNA]</scope>
    <source>
        <strain evidence="3">GZMU011</strain>
    </source>
</reference>
<comment type="caution">
    <text evidence="3">The sequence shown here is derived from an EMBL/GenBank/DDBJ whole genome shotgun (WGS) entry which is preliminary data.</text>
</comment>
<evidence type="ECO:0000256" key="1">
    <source>
        <dbReference type="SAM" id="MobiDB-lite"/>
    </source>
</evidence>
<evidence type="ECO:0000313" key="3">
    <source>
        <dbReference type="EMBL" id="KAL0915996.1"/>
    </source>
</evidence>
<sequence>MYESTRSSLIMSLSSFSAIGLDKESIISTSELLREEVTFSAASSRRASDQNVVTSATTGRERRRSDVGVGAEAEEAFTAASSRRGLRSKCRNFRPAGRNVAEGDKVKQRRRAGEAHGREMGTFTAASSRRGFRSKCGNFRPTGEERRRERSRSSGGVERERERVERIRASPRSFSPFTTKCRATSTPDIYSHVRAPPCPSRNIRLFQRRFAYKEGACLISKVTISLSRPLHLLAIRTRCNLLAVPTSSDLSTPCRIGSKARSLLDCEGRLTKKMEKQKEEALYEFVLWYDFSSLFFALFPMFMSYGSLLWELWSSIYPVALSPARPCTDIFDLLVAAFLCHGIL</sequence>
<feature type="compositionally biased region" description="Polar residues" evidence="1">
    <location>
        <begin position="44"/>
        <end position="58"/>
    </location>
</feature>
<keyword evidence="4" id="KW-1185">Reference proteome</keyword>
<keyword evidence="2" id="KW-1133">Transmembrane helix</keyword>
<feature type="compositionally biased region" description="Basic and acidic residues" evidence="1">
    <location>
        <begin position="101"/>
        <end position="119"/>
    </location>
</feature>
<keyword evidence="2" id="KW-0812">Transmembrane</keyword>
<dbReference type="AlphaFoldDB" id="A0ABD0UZX3"/>